<organism evidence="1 2">
    <name type="scientific">Methylobacterium hispanicum</name>
    <dbReference type="NCBI Taxonomy" id="270350"/>
    <lineage>
        <taxon>Bacteria</taxon>
        <taxon>Pseudomonadati</taxon>
        <taxon>Pseudomonadota</taxon>
        <taxon>Alphaproteobacteria</taxon>
        <taxon>Hyphomicrobiales</taxon>
        <taxon>Methylobacteriaceae</taxon>
        <taxon>Methylobacterium</taxon>
    </lineage>
</organism>
<sequence>MRPTAPILSRPAHRLEQADRERIADALHAAGATPVVHARIAAPYDEYPHPELDLVIQVDWRSTRPIKAAWIDWALEQDLDIDGKIEVRLLYTHALPEGRKRREREGLGGFEVDLAQVLLERDLAELDADDRALGLCI</sequence>
<protein>
    <submittedName>
        <fullName evidence="1">Uncharacterized protein</fullName>
    </submittedName>
</protein>
<dbReference type="Proteomes" id="UP001055247">
    <property type="component" value="Unassembled WGS sequence"/>
</dbReference>
<accession>A0AAV4ZFS9</accession>
<keyword evidence="2" id="KW-1185">Reference proteome</keyword>
<proteinExistence type="predicted"/>
<reference evidence="1" key="2">
    <citation type="submission" date="2021-08" db="EMBL/GenBank/DDBJ databases">
        <authorList>
            <person name="Tani A."/>
            <person name="Ola A."/>
            <person name="Ogura Y."/>
            <person name="Katsura K."/>
            <person name="Hayashi T."/>
        </authorList>
    </citation>
    <scope>NUCLEOTIDE SEQUENCE</scope>
    <source>
        <strain evidence="1">DSM 16372</strain>
    </source>
</reference>
<gene>
    <name evidence="1" type="ORF">BHAOGJBA_0732</name>
</gene>
<evidence type="ECO:0000313" key="1">
    <source>
        <dbReference type="EMBL" id="GJD87232.1"/>
    </source>
</evidence>
<reference evidence="1" key="1">
    <citation type="journal article" date="2016" name="Front. Microbiol.">
        <title>Genome Sequence of the Piezophilic, Mesophilic Sulfate-Reducing Bacterium Desulfovibrio indicus J2T.</title>
        <authorList>
            <person name="Cao J."/>
            <person name="Maignien L."/>
            <person name="Shao Z."/>
            <person name="Alain K."/>
            <person name="Jebbar M."/>
        </authorList>
    </citation>
    <scope>NUCLEOTIDE SEQUENCE</scope>
    <source>
        <strain evidence="1">DSM 16372</strain>
    </source>
</reference>
<dbReference type="AlphaFoldDB" id="A0AAV4ZFS9"/>
<comment type="caution">
    <text evidence="1">The sequence shown here is derived from an EMBL/GenBank/DDBJ whole genome shotgun (WGS) entry which is preliminary data.</text>
</comment>
<dbReference type="EMBL" id="BPQO01000002">
    <property type="protein sequence ID" value="GJD87232.1"/>
    <property type="molecule type" value="Genomic_DNA"/>
</dbReference>
<dbReference type="RefSeq" id="WP_238229485.1">
    <property type="nucleotide sequence ID" value="NZ_BPQO01000002.1"/>
</dbReference>
<name>A0AAV4ZFS9_9HYPH</name>
<evidence type="ECO:0000313" key="2">
    <source>
        <dbReference type="Proteomes" id="UP001055247"/>
    </source>
</evidence>